<dbReference type="PANTHER" id="PTHR47331">
    <property type="entry name" value="PHD-TYPE DOMAIN-CONTAINING PROTEIN"/>
    <property type="match status" value="1"/>
</dbReference>
<dbReference type="Pfam" id="PF03564">
    <property type="entry name" value="DUF1759"/>
    <property type="match status" value="1"/>
</dbReference>
<evidence type="ECO:0008006" key="3">
    <source>
        <dbReference type="Google" id="ProtNLM"/>
    </source>
</evidence>
<sequence length="426" mass="48920">MNNQTLNVKLPKITVPKFSGIINEWLTFWNSYETLIHSNKSLDDVSKFNYLKAHLSGTALETIEGFSISSENYAKAVTLLEQRFGRKETLVNTHMSQLLEIPPLKRSNDVKSFRQLFDKIQIHIRSLESLGIKSDTFSTLLSPVILKSLTSDLVFEFNKEFGDKYSLSDLIDFLNRQLIAKEKTELCLPKEKPLLIQNVNHSIWPRAKVKIQNERTRNANELFVYDNTSKSKLCLFCDEASHSSINCAYGRGLPIEKRKSILIKKGSCFRCIKPGHVSSLCRARLKCTKCGKRHLDIMCYGENKRSDNEKPESKEVTENTTLANNSCSREVYLQALIAYIKENNLKHFIRVIIDMGSQRSYISKFTARKMKLQGLGEQCVNHGLFGGIEHAETHQRYRINLSNVDGSYNFELEVLDEKKYVLPYLK</sequence>
<organism evidence="1 2">
    <name type="scientific">Araneus ventricosus</name>
    <name type="common">Orbweaver spider</name>
    <name type="synonym">Epeira ventricosa</name>
    <dbReference type="NCBI Taxonomy" id="182803"/>
    <lineage>
        <taxon>Eukaryota</taxon>
        <taxon>Metazoa</taxon>
        <taxon>Ecdysozoa</taxon>
        <taxon>Arthropoda</taxon>
        <taxon>Chelicerata</taxon>
        <taxon>Arachnida</taxon>
        <taxon>Araneae</taxon>
        <taxon>Araneomorphae</taxon>
        <taxon>Entelegynae</taxon>
        <taxon>Araneoidea</taxon>
        <taxon>Araneidae</taxon>
        <taxon>Araneus</taxon>
    </lineage>
</organism>
<dbReference type="Proteomes" id="UP000499080">
    <property type="component" value="Unassembled WGS sequence"/>
</dbReference>
<protein>
    <recommendedName>
        <fullName evidence="3">Peptidase aspartic putative domain-containing protein</fullName>
    </recommendedName>
</protein>
<evidence type="ECO:0000313" key="2">
    <source>
        <dbReference type="Proteomes" id="UP000499080"/>
    </source>
</evidence>
<dbReference type="EMBL" id="BGPR01037094">
    <property type="protein sequence ID" value="GBO12614.1"/>
    <property type="molecule type" value="Genomic_DNA"/>
</dbReference>
<keyword evidence="2" id="KW-1185">Reference proteome</keyword>
<proteinExistence type="predicted"/>
<dbReference type="OrthoDB" id="6421049at2759"/>
<comment type="caution">
    <text evidence="1">The sequence shown here is derived from an EMBL/GenBank/DDBJ whole genome shotgun (WGS) entry which is preliminary data.</text>
</comment>
<dbReference type="AlphaFoldDB" id="A0A4Y2UK97"/>
<evidence type="ECO:0000313" key="1">
    <source>
        <dbReference type="EMBL" id="GBO12614.1"/>
    </source>
</evidence>
<reference evidence="1 2" key="1">
    <citation type="journal article" date="2019" name="Sci. Rep.">
        <title>Orb-weaving spider Araneus ventricosus genome elucidates the spidroin gene catalogue.</title>
        <authorList>
            <person name="Kono N."/>
            <person name="Nakamura H."/>
            <person name="Ohtoshi R."/>
            <person name="Moran D.A.P."/>
            <person name="Shinohara A."/>
            <person name="Yoshida Y."/>
            <person name="Fujiwara M."/>
            <person name="Mori M."/>
            <person name="Tomita M."/>
            <person name="Arakawa K."/>
        </authorList>
    </citation>
    <scope>NUCLEOTIDE SEQUENCE [LARGE SCALE GENOMIC DNA]</scope>
</reference>
<dbReference type="InterPro" id="IPR005312">
    <property type="entry name" value="DUF1759"/>
</dbReference>
<dbReference type="PANTHER" id="PTHR47331:SF5">
    <property type="entry name" value="RIBONUCLEASE H"/>
    <property type="match status" value="1"/>
</dbReference>
<gene>
    <name evidence="1" type="ORF">AVEN_73806_1</name>
</gene>
<name>A0A4Y2UK97_ARAVE</name>
<accession>A0A4Y2UK97</accession>